<feature type="region of interest" description="Disordered" evidence="1">
    <location>
        <begin position="122"/>
        <end position="143"/>
    </location>
</feature>
<keyword evidence="3" id="KW-1185">Reference proteome</keyword>
<organism evidence="2 3">
    <name type="scientific">Canavalia gladiata</name>
    <name type="common">Sword bean</name>
    <name type="synonym">Dolichos gladiatus</name>
    <dbReference type="NCBI Taxonomy" id="3824"/>
    <lineage>
        <taxon>Eukaryota</taxon>
        <taxon>Viridiplantae</taxon>
        <taxon>Streptophyta</taxon>
        <taxon>Embryophyta</taxon>
        <taxon>Tracheophyta</taxon>
        <taxon>Spermatophyta</taxon>
        <taxon>Magnoliopsida</taxon>
        <taxon>eudicotyledons</taxon>
        <taxon>Gunneridae</taxon>
        <taxon>Pentapetalae</taxon>
        <taxon>rosids</taxon>
        <taxon>fabids</taxon>
        <taxon>Fabales</taxon>
        <taxon>Fabaceae</taxon>
        <taxon>Papilionoideae</taxon>
        <taxon>50 kb inversion clade</taxon>
        <taxon>NPAAA clade</taxon>
        <taxon>indigoferoid/millettioid clade</taxon>
        <taxon>Phaseoleae</taxon>
        <taxon>Canavalia</taxon>
    </lineage>
</organism>
<dbReference type="Proteomes" id="UP001367508">
    <property type="component" value="Unassembled WGS sequence"/>
</dbReference>
<sequence>MIVFTGQRGWRCGIHFICINSHYSCWFHNVPYLSIRREAANDSISIDEDRQNCSVWVDSTRQVQRFGWVVDVATQGCIPCPSHKFQSLAENATHHSWFSRNITIWRKKATLEEESFKPGKKKQHLLKPVAGHGSDTSSCEKYREEKYQRPSTTPIEFSCKIHYQNQLPLAVPKEHACCEPQTPNG</sequence>
<evidence type="ECO:0000256" key="1">
    <source>
        <dbReference type="SAM" id="MobiDB-lite"/>
    </source>
</evidence>
<dbReference type="AlphaFoldDB" id="A0AAN9MAE3"/>
<name>A0AAN9MAE3_CANGL</name>
<reference evidence="2 3" key="1">
    <citation type="submission" date="2024-01" db="EMBL/GenBank/DDBJ databases">
        <title>The genomes of 5 underutilized Papilionoideae crops provide insights into root nodulation and disease resistanc.</title>
        <authorList>
            <person name="Jiang F."/>
        </authorList>
    </citation>
    <scope>NUCLEOTIDE SEQUENCE [LARGE SCALE GENOMIC DNA]</scope>
    <source>
        <strain evidence="2">LVBAO_FW01</strain>
        <tissue evidence="2">Leaves</tissue>
    </source>
</reference>
<protein>
    <submittedName>
        <fullName evidence="2">Uncharacterized protein</fullName>
    </submittedName>
</protein>
<evidence type="ECO:0000313" key="3">
    <source>
        <dbReference type="Proteomes" id="UP001367508"/>
    </source>
</evidence>
<comment type="caution">
    <text evidence="2">The sequence shown here is derived from an EMBL/GenBank/DDBJ whole genome shotgun (WGS) entry which is preliminary data.</text>
</comment>
<gene>
    <name evidence="2" type="ORF">VNO77_08941</name>
</gene>
<proteinExistence type="predicted"/>
<evidence type="ECO:0000313" key="2">
    <source>
        <dbReference type="EMBL" id="KAK7350381.1"/>
    </source>
</evidence>
<accession>A0AAN9MAE3</accession>
<dbReference type="EMBL" id="JAYMYQ010000002">
    <property type="protein sequence ID" value="KAK7350381.1"/>
    <property type="molecule type" value="Genomic_DNA"/>
</dbReference>